<dbReference type="PANTHER" id="PTHR31286:SF55">
    <property type="entry name" value="DUF4283 DOMAIN-CONTAINING PROTEIN"/>
    <property type="match status" value="1"/>
</dbReference>
<feature type="non-terminal residue" evidence="1">
    <location>
        <position position="246"/>
    </location>
</feature>
<dbReference type="Gene3D" id="3.60.10.10">
    <property type="entry name" value="Endonuclease/exonuclease/phosphatase"/>
    <property type="match status" value="1"/>
</dbReference>
<name>A0A078K4A8_BRANA</name>
<sequence>MDAKAFMFRPEKPALSTVPVWLDSVGVPLQFFNKDALKEIVGLVGYPIRLHPSTENLTNIEVAKVYTVIDPRKPLPEAVCSTQRNGFRKWFRSNKPIFGGLLETHVSSANAGSIINRVFPGWHYECNYEFSDLGKVWLLWHPSVSVSVLQKSLQCITCSVRLPFISTELVVTLVYGSNHRKERRELWSEISFLFSSSPISHLPWTVLGDFNQILAASEHSSPDAPSSSRGMRDFYNCTLSANLSDL</sequence>
<dbReference type="InterPro" id="IPR040256">
    <property type="entry name" value="At4g02000-like"/>
</dbReference>
<accession>A0A078K4A8</accession>
<protein>
    <submittedName>
        <fullName evidence="1">BnaCnng78480D protein</fullName>
    </submittedName>
</protein>
<dbReference type="InterPro" id="IPR036691">
    <property type="entry name" value="Endo/exonu/phosph_ase_sf"/>
</dbReference>
<gene>
    <name evidence="1" type="primary">BnaCnng78480D</name>
    <name evidence="1" type="ORF">GSBRNA2T00033808001</name>
</gene>
<dbReference type="AlphaFoldDB" id="A0A078K4A8"/>
<dbReference type="EMBL" id="LK052101">
    <property type="protein sequence ID" value="CDY72596.1"/>
    <property type="molecule type" value="Genomic_DNA"/>
</dbReference>
<evidence type="ECO:0000313" key="1">
    <source>
        <dbReference type="EMBL" id="CDY72596.1"/>
    </source>
</evidence>
<organism evidence="1">
    <name type="scientific">Brassica napus</name>
    <name type="common">Rape</name>
    <dbReference type="NCBI Taxonomy" id="3708"/>
    <lineage>
        <taxon>Eukaryota</taxon>
        <taxon>Viridiplantae</taxon>
        <taxon>Streptophyta</taxon>
        <taxon>Embryophyta</taxon>
        <taxon>Tracheophyta</taxon>
        <taxon>Spermatophyta</taxon>
        <taxon>Magnoliopsida</taxon>
        <taxon>eudicotyledons</taxon>
        <taxon>Gunneridae</taxon>
        <taxon>Pentapetalae</taxon>
        <taxon>rosids</taxon>
        <taxon>malvids</taxon>
        <taxon>Brassicales</taxon>
        <taxon>Brassicaceae</taxon>
        <taxon>Brassiceae</taxon>
        <taxon>Brassica</taxon>
    </lineage>
</organism>
<dbReference type="PaxDb" id="3708-A0A078K4A8"/>
<dbReference type="PANTHER" id="PTHR31286">
    <property type="entry name" value="GLYCINE-RICH CELL WALL STRUCTURAL PROTEIN 1.8-LIKE"/>
    <property type="match status" value="1"/>
</dbReference>
<proteinExistence type="predicted"/>
<dbReference type="Gramene" id="CDY72596">
    <property type="protein sequence ID" value="CDY72596"/>
    <property type="gene ID" value="GSBRNA2T00033808001"/>
</dbReference>
<reference evidence="1" key="2">
    <citation type="submission" date="2014-06" db="EMBL/GenBank/DDBJ databases">
        <authorList>
            <person name="Genoscope - CEA"/>
        </authorList>
    </citation>
    <scope>NUCLEOTIDE SEQUENCE</scope>
</reference>
<dbReference type="SUPFAM" id="SSF56219">
    <property type="entry name" value="DNase I-like"/>
    <property type="match status" value="1"/>
</dbReference>
<reference evidence="1" key="1">
    <citation type="journal article" date="2014" name="Science">
        <title>Plant genetics. Early allopolyploid evolution in the post-Neolithic Brassica napus oilseed genome.</title>
        <authorList>
            <person name="Chalhoub B."/>
            <person name="Denoeud F."/>
            <person name="Liu S."/>
            <person name="Parkin I.A."/>
            <person name="Tang H."/>
            <person name="Wang X."/>
            <person name="Chiquet J."/>
            <person name="Belcram H."/>
            <person name="Tong C."/>
            <person name="Samans B."/>
            <person name="Correa M."/>
            <person name="Da Silva C."/>
            <person name="Just J."/>
            <person name="Falentin C."/>
            <person name="Koh C.S."/>
            <person name="Le Clainche I."/>
            <person name="Bernard M."/>
            <person name="Bento P."/>
            <person name="Noel B."/>
            <person name="Labadie K."/>
            <person name="Alberti A."/>
            <person name="Charles M."/>
            <person name="Arnaud D."/>
            <person name="Guo H."/>
            <person name="Daviaud C."/>
            <person name="Alamery S."/>
            <person name="Jabbari K."/>
            <person name="Zhao M."/>
            <person name="Edger P.P."/>
            <person name="Chelaifa H."/>
            <person name="Tack D."/>
            <person name="Lassalle G."/>
            <person name="Mestiri I."/>
            <person name="Schnel N."/>
            <person name="Le Paslier M.C."/>
            <person name="Fan G."/>
            <person name="Renault V."/>
            <person name="Bayer P.E."/>
            <person name="Golicz A.A."/>
            <person name="Manoli S."/>
            <person name="Lee T.H."/>
            <person name="Thi V.H."/>
            <person name="Chalabi S."/>
            <person name="Hu Q."/>
            <person name="Fan C."/>
            <person name="Tollenaere R."/>
            <person name="Lu Y."/>
            <person name="Battail C."/>
            <person name="Shen J."/>
            <person name="Sidebottom C.H."/>
            <person name="Wang X."/>
            <person name="Canaguier A."/>
            <person name="Chauveau A."/>
            <person name="Berard A."/>
            <person name="Deniot G."/>
            <person name="Guan M."/>
            <person name="Liu Z."/>
            <person name="Sun F."/>
            <person name="Lim Y.P."/>
            <person name="Lyons E."/>
            <person name="Town C.D."/>
            <person name="Bancroft I."/>
            <person name="Wang X."/>
            <person name="Meng J."/>
            <person name="Ma J."/>
            <person name="Pires J.C."/>
            <person name="King G.J."/>
            <person name="Brunel D."/>
            <person name="Delourme R."/>
            <person name="Renard M."/>
            <person name="Aury J.M."/>
            <person name="Adams K.L."/>
            <person name="Batley J."/>
            <person name="Snowdon R.J."/>
            <person name="Tost J."/>
            <person name="Edwards D."/>
            <person name="Zhou Y."/>
            <person name="Hua W."/>
            <person name="Sharpe A.G."/>
            <person name="Paterson A.H."/>
            <person name="Guan C."/>
            <person name="Wincker P."/>
        </authorList>
    </citation>
    <scope>NUCLEOTIDE SEQUENCE [LARGE SCALE GENOMIC DNA]</scope>
</reference>